<proteinExistence type="predicted"/>
<name>Q1ITL3_KORVE</name>
<accession>Q1ITL3</accession>
<dbReference type="eggNOG" id="ENOG5033C3R">
    <property type="taxonomic scope" value="Bacteria"/>
</dbReference>
<evidence type="ECO:0000313" key="4">
    <source>
        <dbReference type="Proteomes" id="UP000002432"/>
    </source>
</evidence>
<dbReference type="HOGENOM" id="CLU_2180377_0_0_0"/>
<dbReference type="EnsemblBacteria" id="ABF39787">
    <property type="protein sequence ID" value="ABF39787"/>
    <property type="gene ID" value="Acid345_0782"/>
</dbReference>
<reference evidence="3 4" key="1">
    <citation type="journal article" date="2009" name="Appl. Environ. Microbiol.">
        <title>Three genomes from the phylum Acidobacteria provide insight into the lifestyles of these microorganisms in soils.</title>
        <authorList>
            <person name="Ward N.L."/>
            <person name="Challacombe J.F."/>
            <person name="Janssen P.H."/>
            <person name="Henrissat B."/>
            <person name="Coutinho P.M."/>
            <person name="Wu M."/>
            <person name="Xie G."/>
            <person name="Haft D.H."/>
            <person name="Sait M."/>
            <person name="Badger J."/>
            <person name="Barabote R.D."/>
            <person name="Bradley B."/>
            <person name="Brettin T.S."/>
            <person name="Brinkac L.M."/>
            <person name="Bruce D."/>
            <person name="Creasy T."/>
            <person name="Daugherty S.C."/>
            <person name="Davidsen T.M."/>
            <person name="DeBoy R.T."/>
            <person name="Detter J.C."/>
            <person name="Dodson R.J."/>
            <person name="Durkin A.S."/>
            <person name="Ganapathy A."/>
            <person name="Gwinn-Giglio M."/>
            <person name="Han C.S."/>
            <person name="Khouri H."/>
            <person name="Kiss H."/>
            <person name="Kothari S.P."/>
            <person name="Madupu R."/>
            <person name="Nelson K.E."/>
            <person name="Nelson W.C."/>
            <person name="Paulsen I."/>
            <person name="Penn K."/>
            <person name="Ren Q."/>
            <person name="Rosovitz M.J."/>
            <person name="Selengut J.D."/>
            <person name="Shrivastava S."/>
            <person name="Sullivan S.A."/>
            <person name="Tapia R."/>
            <person name="Thompson L.S."/>
            <person name="Watkins K.L."/>
            <person name="Yang Q."/>
            <person name="Yu C."/>
            <person name="Zafar N."/>
            <person name="Zhou L."/>
            <person name="Kuske C.R."/>
        </authorList>
    </citation>
    <scope>NUCLEOTIDE SEQUENCE [LARGE SCALE GENOMIC DNA]</scope>
    <source>
        <strain evidence="3 4">Ellin345</strain>
    </source>
</reference>
<dbReference type="InterPro" id="IPR001841">
    <property type="entry name" value="Znf_RING"/>
</dbReference>
<sequence>MPALCFGPNCHENCGKMSTVPDRERDASTSVLDPETTHEGGADTCGPHIRCPLCRRKPREHSRWCCTCKHVWNTFDTGGVCPACLTHWSEPQCLTCRQWSAHSAWYAER</sequence>
<gene>
    <name evidence="3" type="ordered locus">Acid345_0782</name>
</gene>
<evidence type="ECO:0000313" key="3">
    <source>
        <dbReference type="EMBL" id="ABF39787.1"/>
    </source>
</evidence>
<organism evidence="3 4">
    <name type="scientific">Koribacter versatilis (strain Ellin345)</name>
    <dbReference type="NCBI Taxonomy" id="204669"/>
    <lineage>
        <taxon>Bacteria</taxon>
        <taxon>Pseudomonadati</taxon>
        <taxon>Acidobacteriota</taxon>
        <taxon>Terriglobia</taxon>
        <taxon>Terriglobales</taxon>
        <taxon>Candidatus Korobacteraceae</taxon>
        <taxon>Candidatus Korobacter</taxon>
    </lineage>
</organism>
<dbReference type="STRING" id="204669.Acid345_0782"/>
<protein>
    <recommendedName>
        <fullName evidence="2">RING-type domain-containing protein</fullName>
    </recommendedName>
</protein>
<dbReference type="AlphaFoldDB" id="Q1ITL3"/>
<dbReference type="Proteomes" id="UP000002432">
    <property type="component" value="Chromosome"/>
</dbReference>
<feature type="region of interest" description="Disordered" evidence="1">
    <location>
        <begin position="21"/>
        <end position="40"/>
    </location>
</feature>
<dbReference type="EMBL" id="CP000360">
    <property type="protein sequence ID" value="ABF39787.1"/>
    <property type="molecule type" value="Genomic_DNA"/>
</dbReference>
<dbReference type="KEGG" id="aba:Acid345_0782"/>
<feature type="domain" description="RING-type" evidence="2">
    <location>
        <begin position="51"/>
        <end position="97"/>
    </location>
</feature>
<evidence type="ECO:0000259" key="2">
    <source>
        <dbReference type="PROSITE" id="PS50089"/>
    </source>
</evidence>
<evidence type="ECO:0000256" key="1">
    <source>
        <dbReference type="SAM" id="MobiDB-lite"/>
    </source>
</evidence>
<keyword evidence="4" id="KW-1185">Reference proteome</keyword>
<dbReference type="PROSITE" id="PS50089">
    <property type="entry name" value="ZF_RING_2"/>
    <property type="match status" value="1"/>
</dbReference>